<dbReference type="GO" id="GO:0016787">
    <property type="term" value="F:hydrolase activity"/>
    <property type="evidence" value="ECO:0007669"/>
    <property type="project" value="UniProtKB-KW"/>
</dbReference>
<keyword evidence="3" id="KW-0378">Hydrolase</keyword>
<dbReference type="PANTHER" id="PTHR47959:SF15">
    <property type="entry name" value="RNA HELICASE"/>
    <property type="match status" value="1"/>
</dbReference>
<evidence type="ECO:0000256" key="9">
    <source>
        <dbReference type="ARBA" id="ARBA00047984"/>
    </source>
</evidence>
<comment type="catalytic activity">
    <reaction evidence="9">
        <text>ATP + H2O = ADP + phosphate + H(+)</text>
        <dbReference type="Rhea" id="RHEA:13065"/>
        <dbReference type="ChEBI" id="CHEBI:15377"/>
        <dbReference type="ChEBI" id="CHEBI:15378"/>
        <dbReference type="ChEBI" id="CHEBI:30616"/>
        <dbReference type="ChEBI" id="CHEBI:43474"/>
        <dbReference type="ChEBI" id="CHEBI:456216"/>
        <dbReference type="EC" id="3.6.4.13"/>
    </reaction>
</comment>
<evidence type="ECO:0000313" key="15">
    <source>
        <dbReference type="EMBL" id="KAK8749158.1"/>
    </source>
</evidence>
<proteinExistence type="inferred from homology"/>
<feature type="region of interest" description="Disordered" evidence="11">
    <location>
        <begin position="85"/>
        <end position="105"/>
    </location>
</feature>
<dbReference type="InterPro" id="IPR014014">
    <property type="entry name" value="RNA_helicase_DEAD_Q_motif"/>
</dbReference>
<dbReference type="InterPro" id="IPR001650">
    <property type="entry name" value="Helicase_C-like"/>
</dbReference>
<name>A0AAW0XX77_CHEQU</name>
<evidence type="ECO:0000313" key="16">
    <source>
        <dbReference type="Proteomes" id="UP001445076"/>
    </source>
</evidence>
<dbReference type="PROSITE" id="PS51195">
    <property type="entry name" value="Q_MOTIF"/>
    <property type="match status" value="1"/>
</dbReference>
<dbReference type="PANTHER" id="PTHR47959">
    <property type="entry name" value="ATP-DEPENDENT RNA HELICASE RHLE-RELATED"/>
    <property type="match status" value="1"/>
</dbReference>
<evidence type="ECO:0000256" key="11">
    <source>
        <dbReference type="SAM" id="MobiDB-lite"/>
    </source>
</evidence>
<evidence type="ECO:0000256" key="6">
    <source>
        <dbReference type="ARBA" id="ARBA00022884"/>
    </source>
</evidence>
<keyword evidence="5" id="KW-0067">ATP-binding</keyword>
<dbReference type="GO" id="GO:0030490">
    <property type="term" value="P:maturation of SSU-rRNA"/>
    <property type="evidence" value="ECO:0007669"/>
    <property type="project" value="InterPro"/>
</dbReference>
<evidence type="ECO:0000256" key="1">
    <source>
        <dbReference type="ARBA" id="ARBA00012552"/>
    </source>
</evidence>
<feature type="short sequence motif" description="Q motif" evidence="10">
    <location>
        <begin position="137"/>
        <end position="165"/>
    </location>
</feature>
<dbReference type="InterPro" id="IPR027417">
    <property type="entry name" value="P-loop_NTPase"/>
</dbReference>
<feature type="domain" description="Helicase C-terminal" evidence="13">
    <location>
        <begin position="358"/>
        <end position="519"/>
    </location>
</feature>
<organism evidence="15 16">
    <name type="scientific">Cherax quadricarinatus</name>
    <name type="common">Australian red claw crayfish</name>
    <dbReference type="NCBI Taxonomy" id="27406"/>
    <lineage>
        <taxon>Eukaryota</taxon>
        <taxon>Metazoa</taxon>
        <taxon>Ecdysozoa</taxon>
        <taxon>Arthropoda</taxon>
        <taxon>Crustacea</taxon>
        <taxon>Multicrustacea</taxon>
        <taxon>Malacostraca</taxon>
        <taxon>Eumalacostraca</taxon>
        <taxon>Eucarida</taxon>
        <taxon>Decapoda</taxon>
        <taxon>Pleocyemata</taxon>
        <taxon>Astacidea</taxon>
        <taxon>Parastacoidea</taxon>
        <taxon>Parastacidae</taxon>
        <taxon>Cherax</taxon>
    </lineage>
</organism>
<dbReference type="EMBL" id="JARKIK010000010">
    <property type="protein sequence ID" value="KAK8749158.1"/>
    <property type="molecule type" value="Genomic_DNA"/>
</dbReference>
<protein>
    <recommendedName>
        <fullName evidence="8">Probable ATP-dependent RNA helicase DDX52</fullName>
        <ecNumber evidence="1">3.6.4.13</ecNumber>
    </recommendedName>
</protein>
<evidence type="ECO:0000256" key="7">
    <source>
        <dbReference type="ARBA" id="ARBA00024355"/>
    </source>
</evidence>
<dbReference type="SMART" id="SM00490">
    <property type="entry name" value="HELICc"/>
    <property type="match status" value="1"/>
</dbReference>
<feature type="compositionally biased region" description="Basic residues" evidence="11">
    <location>
        <begin position="558"/>
        <end position="567"/>
    </location>
</feature>
<dbReference type="Pfam" id="PF00270">
    <property type="entry name" value="DEAD"/>
    <property type="match status" value="1"/>
</dbReference>
<evidence type="ECO:0000259" key="12">
    <source>
        <dbReference type="PROSITE" id="PS51192"/>
    </source>
</evidence>
<dbReference type="Gene3D" id="3.40.50.300">
    <property type="entry name" value="P-loop containing nucleotide triphosphate hydrolases"/>
    <property type="match status" value="2"/>
</dbReference>
<dbReference type="InterPro" id="IPR011545">
    <property type="entry name" value="DEAD/DEAH_box_helicase_dom"/>
</dbReference>
<evidence type="ECO:0000256" key="5">
    <source>
        <dbReference type="ARBA" id="ARBA00022840"/>
    </source>
</evidence>
<evidence type="ECO:0000256" key="3">
    <source>
        <dbReference type="ARBA" id="ARBA00022801"/>
    </source>
</evidence>
<keyword evidence="2" id="KW-0547">Nucleotide-binding</keyword>
<comment type="caution">
    <text evidence="15">The sequence shown here is derived from an EMBL/GenBank/DDBJ whole genome shotgun (WGS) entry which is preliminary data.</text>
</comment>
<sequence>MNSYDIFRKLTKGIKFDHKRFKSDFQKLGAKEPLQELRNKVINTTDVTEPGADETLITQKDITRLDDGSEGEEGHLSMLTDVQLGKAAPDRRKKKKKKDSKQKQLELHQEQVNHMRKKNGIHVWGADIPEPLDSFEKLVDRYGVNKTIVNNLQNQGFAEPTPIQMQAWSLMLQGREVLGCAPTGSGKTAAFLVPILHQLGGPQRKGFRAVVLSPTRELARQTHRECVRLAEGLGIRAFIISNVSKAREKFGPQSSQKFDVLVTTPNRLIYLLQEHDGLPLSLSKVEWLIVDESDRLFEAGVHGFRDQLAAVYQACTGPNIKRALFSATFAHEVQHWCKLNLDNVAMVSVGLRNTASEDVKQDLMYCGDESGKLLALRDIFRKGYEPPVLLFVQTKERAKELFKELIYDNIMVDAIHSDRTQLQRDNVVRAFRERKIWVLICTELMARGIDFKGVNLIINYDFPPSAISYIHRVGRTGRAHHQGHAITFWTMADKPYLRSVAHVIKSSGQDVPSWMLTLKKPKKNEKKRLSTQQPKRGHVSQGVLYEQFNKRKRKEMVMKSRKRKLMKSAKENGEEKEVNGDMDVAQEAVNKQMKKKKRNLNIVGNQ</sequence>
<dbReference type="Proteomes" id="UP001445076">
    <property type="component" value="Unassembled WGS sequence"/>
</dbReference>
<feature type="domain" description="Helicase ATP-binding" evidence="12">
    <location>
        <begin position="168"/>
        <end position="347"/>
    </location>
</feature>
<comment type="similarity">
    <text evidence="7">Belongs to the DEAD box helicase family. DDX52/ROK1 subfamily.</text>
</comment>
<feature type="region of interest" description="Disordered" evidence="11">
    <location>
        <begin position="558"/>
        <end position="584"/>
    </location>
</feature>
<gene>
    <name evidence="15" type="ORF">OTU49_015706</name>
</gene>
<feature type="domain" description="DEAD-box RNA helicase Q" evidence="14">
    <location>
        <begin position="137"/>
        <end position="165"/>
    </location>
</feature>
<dbReference type="SUPFAM" id="SSF52540">
    <property type="entry name" value="P-loop containing nucleoside triphosphate hydrolases"/>
    <property type="match status" value="1"/>
</dbReference>
<evidence type="ECO:0000259" key="13">
    <source>
        <dbReference type="PROSITE" id="PS51194"/>
    </source>
</evidence>
<dbReference type="CDD" id="cd18787">
    <property type="entry name" value="SF2_C_DEAD"/>
    <property type="match status" value="1"/>
</dbReference>
<dbReference type="Pfam" id="PF00271">
    <property type="entry name" value="Helicase_C"/>
    <property type="match status" value="1"/>
</dbReference>
<evidence type="ECO:0000256" key="10">
    <source>
        <dbReference type="PROSITE-ProRule" id="PRU00552"/>
    </source>
</evidence>
<dbReference type="InterPro" id="IPR050079">
    <property type="entry name" value="DEAD_box_RNA_helicase"/>
</dbReference>
<dbReference type="PROSITE" id="PS51194">
    <property type="entry name" value="HELICASE_CTER"/>
    <property type="match status" value="1"/>
</dbReference>
<feature type="compositionally biased region" description="Basic and acidic residues" evidence="11">
    <location>
        <begin position="568"/>
        <end position="579"/>
    </location>
</feature>
<dbReference type="GO" id="GO:0003723">
    <property type="term" value="F:RNA binding"/>
    <property type="evidence" value="ECO:0007669"/>
    <property type="project" value="UniProtKB-KW"/>
</dbReference>
<dbReference type="AlphaFoldDB" id="A0AAW0XX77"/>
<evidence type="ECO:0000256" key="8">
    <source>
        <dbReference type="ARBA" id="ARBA00044533"/>
    </source>
</evidence>
<dbReference type="GO" id="GO:0003724">
    <property type="term" value="F:RNA helicase activity"/>
    <property type="evidence" value="ECO:0007669"/>
    <property type="project" value="UniProtKB-EC"/>
</dbReference>
<dbReference type="CDD" id="cd17957">
    <property type="entry name" value="DEADc_DDX52"/>
    <property type="match status" value="1"/>
</dbReference>
<accession>A0AAW0XX77</accession>
<feature type="compositionally biased region" description="Basic residues" evidence="11">
    <location>
        <begin position="91"/>
        <end position="100"/>
    </location>
</feature>
<dbReference type="GO" id="GO:0005829">
    <property type="term" value="C:cytosol"/>
    <property type="evidence" value="ECO:0007669"/>
    <property type="project" value="TreeGrafter"/>
</dbReference>
<keyword evidence="16" id="KW-1185">Reference proteome</keyword>
<evidence type="ECO:0000259" key="14">
    <source>
        <dbReference type="PROSITE" id="PS51195"/>
    </source>
</evidence>
<keyword evidence="6" id="KW-0694">RNA-binding</keyword>
<dbReference type="InterPro" id="IPR014001">
    <property type="entry name" value="Helicase_ATP-bd"/>
</dbReference>
<dbReference type="PROSITE" id="PS51192">
    <property type="entry name" value="HELICASE_ATP_BIND_1"/>
    <property type="match status" value="1"/>
</dbReference>
<evidence type="ECO:0000256" key="2">
    <source>
        <dbReference type="ARBA" id="ARBA00022741"/>
    </source>
</evidence>
<dbReference type="GO" id="GO:0005524">
    <property type="term" value="F:ATP binding"/>
    <property type="evidence" value="ECO:0007669"/>
    <property type="project" value="UniProtKB-KW"/>
</dbReference>
<keyword evidence="4" id="KW-0347">Helicase</keyword>
<dbReference type="SMART" id="SM00487">
    <property type="entry name" value="DEXDc"/>
    <property type="match status" value="1"/>
</dbReference>
<dbReference type="EC" id="3.6.4.13" evidence="1"/>
<evidence type="ECO:0000256" key="4">
    <source>
        <dbReference type="ARBA" id="ARBA00022806"/>
    </source>
</evidence>
<dbReference type="InterPro" id="IPR044764">
    <property type="entry name" value="DDX52/Rok1_DEADc"/>
</dbReference>
<reference evidence="15 16" key="1">
    <citation type="journal article" date="2024" name="BMC Genomics">
        <title>Genome assembly of redclaw crayfish (Cherax quadricarinatus) provides insights into its immune adaptation and hypoxia tolerance.</title>
        <authorList>
            <person name="Liu Z."/>
            <person name="Zheng J."/>
            <person name="Li H."/>
            <person name="Fang K."/>
            <person name="Wang S."/>
            <person name="He J."/>
            <person name="Zhou D."/>
            <person name="Weng S."/>
            <person name="Chi M."/>
            <person name="Gu Z."/>
            <person name="He J."/>
            <person name="Li F."/>
            <person name="Wang M."/>
        </authorList>
    </citation>
    <scope>NUCLEOTIDE SEQUENCE [LARGE SCALE GENOMIC DNA]</scope>
    <source>
        <strain evidence="15">ZL_2023a</strain>
    </source>
</reference>